<dbReference type="InterPro" id="IPR011765">
    <property type="entry name" value="Pept_M16_N"/>
</dbReference>
<dbReference type="AlphaFoldDB" id="A0A6I4UZC4"/>
<dbReference type="InterPro" id="IPR011249">
    <property type="entry name" value="Metalloenz_LuxS/M16"/>
</dbReference>
<name>A0A6I4UZC4_9SPHN</name>
<evidence type="ECO:0000256" key="6">
    <source>
        <dbReference type="SAM" id="SignalP"/>
    </source>
</evidence>
<dbReference type="GO" id="GO:0046872">
    <property type="term" value="F:metal ion binding"/>
    <property type="evidence" value="ECO:0007669"/>
    <property type="project" value="InterPro"/>
</dbReference>
<evidence type="ECO:0000256" key="4">
    <source>
        <dbReference type="ARBA" id="ARBA00022833"/>
    </source>
</evidence>
<dbReference type="SUPFAM" id="SSF63411">
    <property type="entry name" value="LuxS/MPP-like metallohydrolase"/>
    <property type="match status" value="4"/>
</dbReference>
<dbReference type="PROSITE" id="PS51257">
    <property type="entry name" value="PROKAR_LIPOPROTEIN"/>
    <property type="match status" value="1"/>
</dbReference>
<dbReference type="Pfam" id="PF00675">
    <property type="entry name" value="Peptidase_M16"/>
    <property type="match status" value="2"/>
</dbReference>
<dbReference type="RefSeq" id="WP_160730408.1">
    <property type="nucleotide sequence ID" value="NZ_WTYP01000001.1"/>
</dbReference>
<sequence length="976" mass="105721">MRLQLLARFASASLIALSLAACQTTAAEPIAVSSALPGDNTDAQVASADPAPVSELIDAVSIPYESFQLENGLTVLVHEDRKAPVVGVSIWYNVGSKHEPEGKTGFAHLFEHLMFNGSENAPGDFFEPLQQVGATDFNGTTWFDRTNYFETVPTGALDRALMLESDRMGYLLGAVTQEKLDNQIGVVQNEKRQGDNQPYGLTEYEQLENLYPAGHPYHHSTIGSMDDLSSATLEDVKQWFRDNYGPNNAVLVLAGDIDTATAREKVTKWFGAIKRGPETTPVAAPVPTLPEPKLKTIYDRIASPRLYRMWAVPGLDNPDFLPLSMGATVLGGLASSRLDNALVREQQLAVRVVARAEIFAQAGQFVVYADAKPGVDQEELAAALDAEIEKFMAEGPTAGEIQRATTVYAAGQIRGLEQVGGFSGKAPTLAEGLLYQGDPGAYKTTLRRAAALTQEEVRDVTAKWLSRPVFELIVEPGDRQEGGENRGGFVIAPEGSSAMQPAFFINPAAMQGSVGVAVPEADRSQLPPVGELKPLDFPDIERATLSNGMEVYFARRDAVPAVSVRVAFNAGYGADPAGRLGLHSLMLSAMDEGTTSLSSSELAVAREQLGASIGGGANADTTFFSLDAVTPNLLGSLNLLADYIRNPAFDASELERVRAQQLTRITNELNNPAQIGQRALLPILYGQDHPYGIPPSGTGDPQVVQTVTREEISDFHRMWLRPDLAKVFVVGDTTLEEAVRMLEASFGDWQPPAVPAPEKTYDAPIPQPEQRIILLNRPNSPQSIIFGGLVLEQKGTDDLTVLQSANEVFGGSFLSRINMNLRETKGWSYGVRSMVRAPLDRSYFMIYAPVQSDRTGDSLAELRKDLAEYTSGKGVTEEELVRLINGNVRELPGQFETSGDVLGGIVNIVTYDRPDDYYETLSEKYSSLTAQQLDAAALGALRENQIVYVIVGDAEVVRPQLDALGLPVEVRETSGE</sequence>
<reference evidence="9 10" key="1">
    <citation type="submission" date="2019-12" db="EMBL/GenBank/DDBJ databases">
        <title>Genomic-based taxomic classification of the family Erythrobacteraceae.</title>
        <authorList>
            <person name="Xu L."/>
        </authorList>
    </citation>
    <scope>NUCLEOTIDE SEQUENCE [LARGE SCALE GENOMIC DNA]</scope>
    <source>
        <strain evidence="9 10">SW-109</strain>
    </source>
</reference>
<dbReference type="EMBL" id="WTYP01000001">
    <property type="protein sequence ID" value="MXP47267.1"/>
    <property type="molecule type" value="Genomic_DNA"/>
</dbReference>
<evidence type="ECO:0000313" key="9">
    <source>
        <dbReference type="EMBL" id="MXP47267.1"/>
    </source>
</evidence>
<dbReference type="GO" id="GO:0008237">
    <property type="term" value="F:metallopeptidase activity"/>
    <property type="evidence" value="ECO:0007669"/>
    <property type="project" value="UniProtKB-KW"/>
</dbReference>
<evidence type="ECO:0000313" key="10">
    <source>
        <dbReference type="Proteomes" id="UP000471435"/>
    </source>
</evidence>
<dbReference type="InterPro" id="IPR007863">
    <property type="entry name" value="Peptidase_M16_C"/>
</dbReference>
<gene>
    <name evidence="9" type="ORF">GRI43_07665</name>
</gene>
<evidence type="ECO:0000256" key="2">
    <source>
        <dbReference type="ARBA" id="ARBA00022670"/>
    </source>
</evidence>
<keyword evidence="5" id="KW-0482">Metalloprotease</keyword>
<organism evidence="9 10">
    <name type="scientific">Pontixanthobacter luteolus</name>
    <dbReference type="NCBI Taxonomy" id="295089"/>
    <lineage>
        <taxon>Bacteria</taxon>
        <taxon>Pseudomonadati</taxon>
        <taxon>Pseudomonadota</taxon>
        <taxon>Alphaproteobacteria</taxon>
        <taxon>Sphingomonadales</taxon>
        <taxon>Erythrobacteraceae</taxon>
        <taxon>Pontixanthobacter</taxon>
    </lineage>
</organism>
<feature type="domain" description="Peptidase M16 C-terminal" evidence="8">
    <location>
        <begin position="707"/>
        <end position="885"/>
    </location>
</feature>
<feature type="domain" description="Peptidase M16 C-terminal" evidence="8">
    <location>
        <begin position="231"/>
        <end position="404"/>
    </location>
</feature>
<comment type="caution">
    <text evidence="9">The sequence shown here is derived from an EMBL/GenBank/DDBJ whole genome shotgun (WGS) entry which is preliminary data.</text>
</comment>
<keyword evidence="4" id="KW-0862">Zinc</keyword>
<protein>
    <submittedName>
        <fullName evidence="9">Insulinase family protein</fullName>
    </submittedName>
</protein>
<comment type="similarity">
    <text evidence="1">Belongs to the peptidase M16 family.</text>
</comment>
<evidence type="ECO:0000256" key="5">
    <source>
        <dbReference type="ARBA" id="ARBA00023049"/>
    </source>
</evidence>
<dbReference type="Gene3D" id="3.30.830.10">
    <property type="entry name" value="Metalloenzyme, LuxS/M16 peptidase-like"/>
    <property type="match status" value="4"/>
</dbReference>
<proteinExistence type="inferred from homology"/>
<feature type="domain" description="Peptidase M16 N-terminal" evidence="7">
    <location>
        <begin position="75"/>
        <end position="190"/>
    </location>
</feature>
<keyword evidence="3" id="KW-0378">Hydrolase</keyword>
<evidence type="ECO:0000259" key="8">
    <source>
        <dbReference type="Pfam" id="PF05193"/>
    </source>
</evidence>
<evidence type="ECO:0000256" key="3">
    <source>
        <dbReference type="ARBA" id="ARBA00022801"/>
    </source>
</evidence>
<keyword evidence="6" id="KW-0732">Signal</keyword>
<feature type="chain" id="PRO_5026330002" evidence="6">
    <location>
        <begin position="27"/>
        <end position="976"/>
    </location>
</feature>
<evidence type="ECO:0000256" key="1">
    <source>
        <dbReference type="ARBA" id="ARBA00007261"/>
    </source>
</evidence>
<dbReference type="PANTHER" id="PTHR43690">
    <property type="entry name" value="NARDILYSIN"/>
    <property type="match status" value="1"/>
</dbReference>
<keyword evidence="2" id="KW-0645">Protease</keyword>
<dbReference type="Pfam" id="PF05193">
    <property type="entry name" value="Peptidase_M16_C"/>
    <property type="match status" value="2"/>
</dbReference>
<accession>A0A6I4UZC4</accession>
<dbReference type="InterPro" id="IPR050626">
    <property type="entry name" value="Peptidase_M16"/>
</dbReference>
<dbReference type="PANTHER" id="PTHR43690:SF17">
    <property type="entry name" value="PROTEIN YHJJ"/>
    <property type="match status" value="1"/>
</dbReference>
<feature type="domain" description="Peptidase M16 N-terminal" evidence="7">
    <location>
        <begin position="558"/>
        <end position="678"/>
    </location>
</feature>
<dbReference type="GO" id="GO:0006508">
    <property type="term" value="P:proteolysis"/>
    <property type="evidence" value="ECO:0007669"/>
    <property type="project" value="UniProtKB-KW"/>
</dbReference>
<dbReference type="OrthoDB" id="9811314at2"/>
<keyword evidence="10" id="KW-1185">Reference proteome</keyword>
<evidence type="ECO:0000259" key="7">
    <source>
        <dbReference type="Pfam" id="PF00675"/>
    </source>
</evidence>
<dbReference type="Proteomes" id="UP000471435">
    <property type="component" value="Unassembled WGS sequence"/>
</dbReference>
<feature type="signal peptide" evidence="6">
    <location>
        <begin position="1"/>
        <end position="26"/>
    </location>
</feature>